<dbReference type="EMBL" id="JH660660">
    <property type="protein sequence ID" value="EIM32073.1"/>
    <property type="molecule type" value="Genomic_DNA"/>
</dbReference>
<proteinExistence type="predicted"/>
<accession>I4Z781</accession>
<dbReference type="Proteomes" id="UP000002786">
    <property type="component" value="Unassembled WGS sequence"/>
</dbReference>
<evidence type="ECO:0000313" key="2">
    <source>
        <dbReference type="Proteomes" id="UP000002786"/>
    </source>
</evidence>
<dbReference type="AlphaFoldDB" id="I4Z781"/>
<name>I4Z781_9BACT</name>
<sequence length="36" mass="4154">MRQYAIGQRKPSKQRKEMIVKGIKSLAKKMEAASVY</sequence>
<organism evidence="1 2">
    <name type="scientific">Prevotella bivia DSM 20514</name>
    <dbReference type="NCBI Taxonomy" id="868129"/>
    <lineage>
        <taxon>Bacteria</taxon>
        <taxon>Pseudomonadati</taxon>
        <taxon>Bacteroidota</taxon>
        <taxon>Bacteroidia</taxon>
        <taxon>Bacteroidales</taxon>
        <taxon>Prevotellaceae</taxon>
        <taxon>Prevotella</taxon>
    </lineage>
</organism>
<keyword evidence="2" id="KW-1185">Reference proteome</keyword>
<gene>
    <name evidence="1" type="ORF">PrebiDRAFT_0292</name>
</gene>
<evidence type="ECO:0000313" key="1">
    <source>
        <dbReference type="EMBL" id="EIM32073.1"/>
    </source>
</evidence>
<dbReference type="HOGENOM" id="CLU_3357699_0_0_10"/>
<protein>
    <submittedName>
        <fullName evidence="1">Uncharacterized protein</fullName>
    </submittedName>
</protein>
<reference evidence="1 2" key="1">
    <citation type="submission" date="2012-02" db="EMBL/GenBank/DDBJ databases">
        <title>Improved High-Quality Draft genome of Prevotella bivia DSM 20514.</title>
        <authorList>
            <consortium name="US DOE Joint Genome Institute (JGI-PGF)"/>
            <person name="Lucas S."/>
            <person name="Copeland A."/>
            <person name="Lapidus A."/>
            <person name="Bruce D."/>
            <person name="Goodwin L."/>
            <person name="Pitluck S."/>
            <person name="Peters L."/>
            <person name="Mikhailova N."/>
            <person name="Munk A.C.C."/>
            <person name="Kyrpides N."/>
            <person name="Mavromatis K."/>
            <person name="Detter J.C."/>
            <person name="Han C."/>
            <person name="Land M."/>
            <person name="Hauser L."/>
            <person name="Markowitz V."/>
            <person name="Cheng J.-F."/>
            <person name="Hugenholtz P."/>
            <person name="Woyke T."/>
            <person name="Wu D."/>
            <person name="Gronow S."/>
            <person name="Wellnitz S."/>
            <person name="Brambilla E."/>
            <person name="Klenk H.-P."/>
            <person name="Eisen J.A."/>
        </authorList>
    </citation>
    <scope>NUCLEOTIDE SEQUENCE [LARGE SCALE GENOMIC DNA]</scope>
    <source>
        <strain evidence="1 2">DSM 20514</strain>
    </source>
</reference>